<protein>
    <recommendedName>
        <fullName evidence="3">Thioredoxin family protein</fullName>
    </recommendedName>
</protein>
<proteinExistence type="predicted"/>
<evidence type="ECO:0008006" key="3">
    <source>
        <dbReference type="Google" id="ProtNLM"/>
    </source>
</evidence>
<sequence>MSACNTGIDPALPVLEVRLVGRGEDAMRMEKRLSCAGRALGVNIKIDWKMERQDAPRVYVDDKLVIDRLLETTEIERMLKPWLGAARMSKSG</sequence>
<organism evidence="1 2">
    <name type="scientific">Thiolapillus brandeum</name>
    <dbReference type="NCBI Taxonomy" id="1076588"/>
    <lineage>
        <taxon>Bacteria</taxon>
        <taxon>Pseudomonadati</taxon>
        <taxon>Pseudomonadota</taxon>
        <taxon>Gammaproteobacteria</taxon>
        <taxon>Chromatiales</taxon>
        <taxon>Sedimenticolaceae</taxon>
        <taxon>Thiolapillus</taxon>
    </lineage>
</organism>
<accession>A0A7U6GJU6</accession>
<name>A0A7U6GJU6_9GAMM</name>
<evidence type="ECO:0000313" key="2">
    <source>
        <dbReference type="Proteomes" id="UP000031631"/>
    </source>
</evidence>
<gene>
    <name evidence="1" type="ORF">TBH_C1985</name>
</gene>
<dbReference type="EMBL" id="AP012273">
    <property type="protein sequence ID" value="BAO44900.1"/>
    <property type="molecule type" value="Genomic_DNA"/>
</dbReference>
<reference evidence="1 2" key="1">
    <citation type="journal article" date="2014" name="PLoS ONE">
        <title>Physiological and genomic features of a novel sulfur-oxidizing gammaproteobacterium belonging to a previously uncultivated symbiotic lineage isolated from a hydrothermal vent.</title>
        <authorList>
            <person name="Nunoura T."/>
            <person name="Takaki Y."/>
            <person name="Kazama H."/>
            <person name="Kakuta J."/>
            <person name="Shimamura S."/>
            <person name="Makita H."/>
            <person name="Hirai M."/>
            <person name="Miyazaki M."/>
            <person name="Takai K."/>
        </authorList>
    </citation>
    <scope>NUCLEOTIDE SEQUENCE [LARGE SCALE GENOMIC DNA]</scope>
    <source>
        <strain evidence="1 2">Hiromi1</strain>
    </source>
</reference>
<keyword evidence="2" id="KW-1185">Reference proteome</keyword>
<dbReference type="KEGG" id="tbn:TBH_C1985"/>
<dbReference type="AlphaFoldDB" id="A0A7U6GJU6"/>
<evidence type="ECO:0000313" key="1">
    <source>
        <dbReference type="EMBL" id="BAO44900.1"/>
    </source>
</evidence>
<dbReference type="Proteomes" id="UP000031631">
    <property type="component" value="Chromosome"/>
</dbReference>
<dbReference type="RefSeq" id="WP_041068146.1">
    <property type="nucleotide sequence ID" value="NZ_AP012273.1"/>
</dbReference>